<dbReference type="CDD" id="cd18186">
    <property type="entry name" value="BTB_POZ_ZBTB_KLHL-like"/>
    <property type="match status" value="1"/>
</dbReference>
<evidence type="ECO:0000313" key="2">
    <source>
        <dbReference type="Proteomes" id="UP000694941"/>
    </source>
</evidence>
<protein>
    <submittedName>
        <fullName evidence="3">Uncharacterized protein LOC106467912</fullName>
    </submittedName>
</protein>
<dbReference type="Pfam" id="PF00651">
    <property type="entry name" value="BTB"/>
    <property type="match status" value="1"/>
</dbReference>
<accession>A0ABM1BKE8</accession>
<dbReference type="PROSITE" id="PS50097">
    <property type="entry name" value="BTB"/>
    <property type="match status" value="1"/>
</dbReference>
<dbReference type="InterPro" id="IPR000210">
    <property type="entry name" value="BTB/POZ_dom"/>
</dbReference>
<dbReference type="SMART" id="SM00225">
    <property type="entry name" value="BTB"/>
    <property type="match status" value="1"/>
</dbReference>
<gene>
    <name evidence="3" type="primary">LOC106467912</name>
</gene>
<proteinExistence type="predicted"/>
<keyword evidence="2" id="KW-1185">Reference proteome</keyword>
<sequence length="908" mass="101788">MADDKIYCGTWKIVKCNSLAGGSETSGIEGTEFTLDEGGDVTWKVPENTEPMPFFNWETYEVFLGNPHYLRLFGTFDGHVIEFQVDQPKEDTIQLTYEGWCVLQCEKVSTNDSKHDVPFSFMCALEEGYFSDMIIKAADGKEFLVHSTILNLGNPAIQWDQQPCPLQGLPVDVLYVTLYYLYCECLPAGLQEETTKSCLQKVAHLPGFTRFGELCELFLKNAALKQQIISLVTDMHNCAGKIIDYFSGKGGTHDVALDAVNGPLSSSGGANGADGDNLAANPARLCYIVKQALRESAVAGAKLLILCDLFSRRNHELSREERHEIIKYCKSRLPVFMNQLHKLLEVIKQSFSNLSGGERLDMAHYLVPEIEEILDSLFQLIIEGRTALEEIIDLSSGSGDKPCCSTSERVKKGSVGEVLSRSLKNALHMRELMKLRNFHEKVTVGFMNLMRKKESFTDLTTMHKTRSVARNLEQLIDEVPMFLLRIEELRAAVDDKLTWKEWKYLFKLGTSKVAWVFSKVVSHRATLRRIINRINKFVSHEQFTKSLIHLGLLDASGQTQGLNSDTHFTPKSSIHNSSPLVPQTAVVESLCRPPMSRDSSLAKNSVQLLKSGKGTDVTFQIITVQDSTDTVIDYTEGHPVDQSTVEQEVECHEIKAHCVIIAAQCDWFRRALLSGMRESIDKKIVVHDSNPTLFRIFLEYLYGGHLETSQLSTEQLADLMQLSDRYEMDPLKQLSEEALKGHIDEDSALFLLSIGDQFNAKTLRNAALEFIALNKDIIKSDVFYDLPEDLQSEVEEMITWVELRNSQRSDELSCPQYLGADSPSSMSSSLLDIEELTSAINISGKEPEATSDSSSVEELPLTHDSAQLEACVAQLRDIVGESVPQEQLVRISLAADYDVNRALNFFFS</sequence>
<feature type="domain" description="BTB" evidence="1">
    <location>
        <begin position="643"/>
        <end position="710"/>
    </location>
</feature>
<dbReference type="Gene3D" id="3.30.710.10">
    <property type="entry name" value="Potassium Channel Kv1.1, Chain A"/>
    <property type="match status" value="2"/>
</dbReference>
<dbReference type="Proteomes" id="UP000694941">
    <property type="component" value="Unplaced"/>
</dbReference>
<dbReference type="RefSeq" id="XP_013783752.1">
    <property type="nucleotide sequence ID" value="XM_013928298.2"/>
</dbReference>
<dbReference type="PANTHER" id="PTHR24413">
    <property type="entry name" value="SPECKLE-TYPE POZ PROTEIN"/>
    <property type="match status" value="1"/>
</dbReference>
<dbReference type="InterPro" id="IPR011333">
    <property type="entry name" value="SKP1/BTB/POZ_sf"/>
</dbReference>
<dbReference type="SUPFAM" id="SSF109732">
    <property type="entry name" value="HBS1-like domain"/>
    <property type="match status" value="1"/>
</dbReference>
<evidence type="ECO:0000259" key="1">
    <source>
        <dbReference type="PROSITE" id="PS50097"/>
    </source>
</evidence>
<organism evidence="2 3">
    <name type="scientific">Limulus polyphemus</name>
    <name type="common">Atlantic horseshoe crab</name>
    <dbReference type="NCBI Taxonomy" id="6850"/>
    <lineage>
        <taxon>Eukaryota</taxon>
        <taxon>Metazoa</taxon>
        <taxon>Ecdysozoa</taxon>
        <taxon>Arthropoda</taxon>
        <taxon>Chelicerata</taxon>
        <taxon>Merostomata</taxon>
        <taxon>Xiphosura</taxon>
        <taxon>Limulidae</taxon>
        <taxon>Limulus</taxon>
    </lineage>
</organism>
<dbReference type="InterPro" id="IPR037189">
    <property type="entry name" value="HBS1-like_N_sf"/>
</dbReference>
<dbReference type="SUPFAM" id="SSF54695">
    <property type="entry name" value="POZ domain"/>
    <property type="match status" value="1"/>
</dbReference>
<name>A0ABM1BKE8_LIMPO</name>
<dbReference type="Gene3D" id="1.10.8.10">
    <property type="entry name" value="DNA helicase RuvA subunit, C-terminal domain"/>
    <property type="match status" value="1"/>
</dbReference>
<dbReference type="GeneID" id="106467912"/>
<reference evidence="3" key="1">
    <citation type="submission" date="2025-08" db="UniProtKB">
        <authorList>
            <consortium name="RefSeq"/>
        </authorList>
    </citation>
    <scope>IDENTIFICATION</scope>
    <source>
        <tissue evidence="3">Muscle</tissue>
    </source>
</reference>
<evidence type="ECO:0000313" key="3">
    <source>
        <dbReference type="RefSeq" id="XP_013783752.1"/>
    </source>
</evidence>